<dbReference type="Pfam" id="PF13374">
    <property type="entry name" value="TPR_10"/>
    <property type="match status" value="1"/>
</dbReference>
<dbReference type="InterPro" id="IPR056681">
    <property type="entry name" value="DUF7779"/>
</dbReference>
<evidence type="ECO:0000256" key="1">
    <source>
        <dbReference type="SAM" id="MobiDB-lite"/>
    </source>
</evidence>
<dbReference type="Pfam" id="PF25000">
    <property type="entry name" value="DUF7779"/>
    <property type="match status" value="1"/>
</dbReference>
<accession>A0ABW7QRM5</accession>
<dbReference type="InterPro" id="IPR047738">
    <property type="entry name" value="SAV_2336-like_N"/>
</dbReference>
<dbReference type="InterPro" id="IPR053137">
    <property type="entry name" value="NLR-like"/>
</dbReference>
<dbReference type="Gene3D" id="1.25.40.10">
    <property type="entry name" value="Tetratricopeptide repeat domain"/>
    <property type="match status" value="3"/>
</dbReference>
<evidence type="ECO:0000313" key="5">
    <source>
        <dbReference type="Proteomes" id="UP001610818"/>
    </source>
</evidence>
<organism evidence="4 5">
    <name type="scientific">Streptomyces longisporoflavus</name>
    <dbReference type="NCBI Taxonomy" id="28044"/>
    <lineage>
        <taxon>Bacteria</taxon>
        <taxon>Bacillati</taxon>
        <taxon>Actinomycetota</taxon>
        <taxon>Actinomycetes</taxon>
        <taxon>Kitasatosporales</taxon>
        <taxon>Streptomycetaceae</taxon>
        <taxon>Streptomyces</taxon>
    </lineage>
</organism>
<gene>
    <name evidence="4" type="primary">fxsT</name>
    <name evidence="4" type="ORF">ACH4F9_18430</name>
</gene>
<comment type="caution">
    <text evidence="4">The sequence shown here is derived from an EMBL/GenBank/DDBJ whole genome shotgun (WGS) entry which is preliminary data.</text>
</comment>
<dbReference type="InterPro" id="IPR011990">
    <property type="entry name" value="TPR-like_helical_dom_sf"/>
</dbReference>
<dbReference type="PANTHER" id="PTHR46082">
    <property type="entry name" value="ATP/GTP-BINDING PROTEIN-RELATED"/>
    <property type="match status" value="1"/>
</dbReference>
<dbReference type="InterPro" id="IPR027417">
    <property type="entry name" value="P-loop_NTPase"/>
</dbReference>
<dbReference type="NCBIfam" id="NF040586">
    <property type="entry name" value="FxSxx_TPR"/>
    <property type="match status" value="1"/>
</dbReference>
<dbReference type="Pfam" id="PF13424">
    <property type="entry name" value="TPR_12"/>
    <property type="match status" value="3"/>
</dbReference>
<feature type="region of interest" description="Disordered" evidence="1">
    <location>
        <begin position="435"/>
        <end position="477"/>
    </location>
</feature>
<feature type="domain" description="DUF7779" evidence="3">
    <location>
        <begin position="716"/>
        <end position="803"/>
    </location>
</feature>
<proteinExistence type="predicted"/>
<dbReference type="SUPFAM" id="SSF48452">
    <property type="entry name" value="TPR-like"/>
    <property type="match status" value="3"/>
</dbReference>
<dbReference type="Pfam" id="PF00931">
    <property type="entry name" value="NB-ARC"/>
    <property type="match status" value="1"/>
</dbReference>
<keyword evidence="5" id="KW-1185">Reference proteome</keyword>
<dbReference type="InterPro" id="IPR002182">
    <property type="entry name" value="NB-ARC"/>
</dbReference>
<dbReference type="SUPFAM" id="SSF52540">
    <property type="entry name" value="P-loop containing nucleoside triphosphate hydrolases"/>
    <property type="match status" value="1"/>
</dbReference>
<dbReference type="PANTHER" id="PTHR46082:SF6">
    <property type="entry name" value="AAA+ ATPASE DOMAIN-CONTAINING PROTEIN-RELATED"/>
    <property type="match status" value="1"/>
</dbReference>
<evidence type="ECO:0000313" key="4">
    <source>
        <dbReference type="EMBL" id="MFH8546980.1"/>
    </source>
</evidence>
<feature type="domain" description="NB-ARC" evidence="2">
    <location>
        <begin position="506"/>
        <end position="641"/>
    </location>
</feature>
<dbReference type="EMBL" id="JBIRGQ010000003">
    <property type="protein sequence ID" value="MFH8546980.1"/>
    <property type="molecule type" value="Genomic_DNA"/>
</dbReference>
<dbReference type="RefSeq" id="WP_397712818.1">
    <property type="nucleotide sequence ID" value="NZ_JBIRGN010000003.1"/>
</dbReference>
<dbReference type="NCBIfam" id="NF041121">
    <property type="entry name" value="SAV_2336_NTERM"/>
    <property type="match status" value="1"/>
</dbReference>
<dbReference type="Proteomes" id="UP001610818">
    <property type="component" value="Unassembled WGS sequence"/>
</dbReference>
<sequence length="1300" mass="140344">MNGRRLLDRLDSAVLGRPLSAGEPPAPGPAPVDAPDWAVVARSLHRLGHADGGRQINLVLDTAAGMALWEPVTSRLCGVLRGQRGLYVRELRWDGNPASDPGPDRFAAASRSRLILVVTDALGPAWQDGTAAATVANWASRHPVACVQLLPQRLWPRCGLPMRRIRLSPPAPGAPGREVRGILVGANALAPQDTALPGGTVPLPLLPLRGRWLARWARWLTGTAGTWTELPAYAIAPPGAPRPAHEEQTAASATDTAGRVAAYRAGCSAPGAALAPLLAAAPLTLPVIDALRERFAPDAGPADLAELRACGLLVPAPDGDGFDMDDATRALLLGGARRTDTKRVLMTLDELVPQTGTRASADPAGGYYTAVVTSPATAPLPAVRADNARLLRIEQLALCALAGPFQERARLLGQALADRDGEGAAAVASADAVTRARGGGSMTSAPVPEGIPPQDPRVPPRHATASPAVWENVPPRNPNFTGRGRLLGQLAERLGSGGTAAVLPEAMYGLGGIGKSQLAVEYVYVHQSMYDLICWISSERASGIINALAQLAPHLGISHGPEARTTVPAVLDALRRGTPYSRWLLVFDNAENAETLAPFLPNSHLGTVLITSRNPHWENVARCLEVDIFERAESVELLNKRGPELTEEDADELADALGDLPLALEQAAAWRAETGMPVQEYLRLFKEKRSELLFESAPYAYQQSIATAWNVSLDHVEQTNPEAIQLLQVCAYLAPEPIPRDLFSNAHRGSIAPQLDAALADPLRLSRAVREIKRYSLARLDLRTDSLQIHRLVQAVLINRMTPLQQEQMKRGAQMLLASADPRNPESHTTWNRYSMLYPHAVAADAVHSTDPWVHGLVVGIAKYLQRWGDHESAQRFTEEAYEAARELFGPEDEKTLTLAFWLGWTHFSMGHYQEAAELNRATLAAYESAQLPSHVPVAEISESRLNAMGAVAADLRVTGDFDEALALTQRVYDQATAAFGADDPTTMNAAHNLAVCLRLVGRFQDAHELDCTTWELKQTLLGTDHELTLHTRVGLTIDERELGRYAHARERQEEVVAKYRQVQADSPAALHAKRVLAVARRKAGDHRGALEISEEVLGLTVGRFGFGQEHPDTIAASLSLSVDLRHAGQLERARELADACCRRYRRIFGSQHPHTVSADANLAITLRLDGRPRQAYEVDLRAHEALARKLGERHPLTLVVATNLASDLAALDQHEEALALGTATLARCVDVLGPVHPSTLSTAANRALDLAAVGRQEESDELLGTILDELRGQLGAAHPATTNLAERTRANCYIDPLPL</sequence>
<name>A0ABW7QRM5_9ACTN</name>
<reference evidence="4 5" key="1">
    <citation type="submission" date="2024-10" db="EMBL/GenBank/DDBJ databases">
        <title>The Natural Products Discovery Center: Release of the First 8490 Sequenced Strains for Exploring Actinobacteria Biosynthetic Diversity.</title>
        <authorList>
            <person name="Kalkreuter E."/>
            <person name="Kautsar S.A."/>
            <person name="Yang D."/>
            <person name="Bader C.D."/>
            <person name="Teijaro C.N."/>
            <person name="Fluegel L."/>
            <person name="Davis C.M."/>
            <person name="Simpson J.R."/>
            <person name="Lauterbach L."/>
            <person name="Steele A.D."/>
            <person name="Gui C."/>
            <person name="Meng S."/>
            <person name="Li G."/>
            <person name="Viehrig K."/>
            <person name="Ye F."/>
            <person name="Su P."/>
            <person name="Kiefer A.F."/>
            <person name="Nichols A."/>
            <person name="Cepeda A.J."/>
            <person name="Yan W."/>
            <person name="Fan B."/>
            <person name="Jiang Y."/>
            <person name="Adhikari A."/>
            <person name="Zheng C.-J."/>
            <person name="Schuster L."/>
            <person name="Cowan T.M."/>
            <person name="Smanski M.J."/>
            <person name="Chevrette M.G."/>
            <person name="De Carvalho L.P.S."/>
            <person name="Shen B."/>
        </authorList>
    </citation>
    <scope>NUCLEOTIDE SEQUENCE [LARGE SCALE GENOMIC DNA]</scope>
    <source>
        <strain evidence="4 5">NPDC017990</strain>
    </source>
</reference>
<evidence type="ECO:0000259" key="3">
    <source>
        <dbReference type="Pfam" id="PF25000"/>
    </source>
</evidence>
<dbReference type="Gene3D" id="3.40.50.300">
    <property type="entry name" value="P-loop containing nucleotide triphosphate hydrolases"/>
    <property type="match status" value="1"/>
</dbReference>
<evidence type="ECO:0000259" key="2">
    <source>
        <dbReference type="Pfam" id="PF00931"/>
    </source>
</evidence>
<protein>
    <submittedName>
        <fullName evidence="4">FxSxx-COOH system tetratricopeptide repeat protein</fullName>
    </submittedName>
</protein>